<dbReference type="SUPFAM" id="SSF82199">
    <property type="entry name" value="SET domain"/>
    <property type="match status" value="1"/>
</dbReference>
<feature type="transmembrane region" description="Helical" evidence="2">
    <location>
        <begin position="45"/>
        <end position="63"/>
    </location>
</feature>
<name>A0A1E7F5U3_9STRA</name>
<accession>A0A1E7F5U3</accession>
<organism evidence="3 4">
    <name type="scientific">Fragilariopsis cylindrus CCMP1102</name>
    <dbReference type="NCBI Taxonomy" id="635003"/>
    <lineage>
        <taxon>Eukaryota</taxon>
        <taxon>Sar</taxon>
        <taxon>Stramenopiles</taxon>
        <taxon>Ochrophyta</taxon>
        <taxon>Bacillariophyta</taxon>
        <taxon>Bacillariophyceae</taxon>
        <taxon>Bacillariophycidae</taxon>
        <taxon>Bacillariales</taxon>
        <taxon>Bacillariaceae</taxon>
        <taxon>Fragilariopsis</taxon>
    </lineage>
</organism>
<evidence type="ECO:0000313" key="3">
    <source>
        <dbReference type="EMBL" id="OEU13558.1"/>
    </source>
</evidence>
<dbReference type="Gene3D" id="3.90.1410.10">
    <property type="entry name" value="set domain protein methyltransferase, domain 1"/>
    <property type="match status" value="1"/>
</dbReference>
<dbReference type="PANTHER" id="PTHR13271">
    <property type="entry name" value="UNCHARACTERIZED PUTATIVE METHYLTRANSFERASE"/>
    <property type="match status" value="1"/>
</dbReference>
<proteinExistence type="predicted"/>
<protein>
    <submittedName>
        <fullName evidence="3">Uncharacterized protein</fullName>
    </submittedName>
</protein>
<feature type="region of interest" description="Disordered" evidence="1">
    <location>
        <begin position="1"/>
        <end position="29"/>
    </location>
</feature>
<reference evidence="3 4" key="1">
    <citation type="submission" date="2016-09" db="EMBL/GenBank/DDBJ databases">
        <title>Extensive genetic diversity and differential bi-allelic expression allows diatom success in the polar Southern Ocean.</title>
        <authorList>
            <consortium name="DOE Joint Genome Institute"/>
            <person name="Mock T."/>
            <person name="Otillar R.P."/>
            <person name="Strauss J."/>
            <person name="Dupont C."/>
            <person name="Frickenhaus S."/>
            <person name="Maumus F."/>
            <person name="Mcmullan M."/>
            <person name="Sanges R."/>
            <person name="Schmutz J."/>
            <person name="Toseland A."/>
            <person name="Valas R."/>
            <person name="Veluchamy A."/>
            <person name="Ward B.J."/>
            <person name="Allen A."/>
            <person name="Barry K."/>
            <person name="Falciatore A."/>
            <person name="Ferrante M."/>
            <person name="Fortunato A.E."/>
            <person name="Gloeckner G."/>
            <person name="Gruber A."/>
            <person name="Hipkin R."/>
            <person name="Janech M."/>
            <person name="Kroth P."/>
            <person name="Leese F."/>
            <person name="Lindquist E."/>
            <person name="Lyon B.R."/>
            <person name="Martin J."/>
            <person name="Mayer C."/>
            <person name="Parker M."/>
            <person name="Quesneville H."/>
            <person name="Raymond J."/>
            <person name="Uhlig C."/>
            <person name="Valentin K.U."/>
            <person name="Worden A.Z."/>
            <person name="Armbrust E.V."/>
            <person name="Bowler C."/>
            <person name="Green B."/>
            <person name="Moulton V."/>
            <person name="Van Oosterhout C."/>
            <person name="Grigoriev I."/>
        </authorList>
    </citation>
    <scope>NUCLEOTIDE SEQUENCE [LARGE SCALE GENOMIC DNA]</scope>
    <source>
        <strain evidence="3 4">CCMP1102</strain>
    </source>
</reference>
<evidence type="ECO:0000313" key="4">
    <source>
        <dbReference type="Proteomes" id="UP000095751"/>
    </source>
</evidence>
<keyword evidence="2" id="KW-1133">Transmembrane helix</keyword>
<dbReference type="CDD" id="cd10527">
    <property type="entry name" value="SET_LSMT"/>
    <property type="match status" value="1"/>
</dbReference>
<dbReference type="GO" id="GO:0016279">
    <property type="term" value="F:protein-lysine N-methyltransferase activity"/>
    <property type="evidence" value="ECO:0007669"/>
    <property type="project" value="TreeGrafter"/>
</dbReference>
<keyword evidence="2" id="KW-0472">Membrane</keyword>
<dbReference type="InterPro" id="IPR046341">
    <property type="entry name" value="SET_dom_sf"/>
</dbReference>
<evidence type="ECO:0000256" key="2">
    <source>
        <dbReference type="SAM" id="Phobius"/>
    </source>
</evidence>
<dbReference type="InterPro" id="IPR050600">
    <property type="entry name" value="SETD3_SETD6_MTase"/>
</dbReference>
<dbReference type="KEGG" id="fcy:FRACYDRAFT_241899"/>
<keyword evidence="2" id="KW-0812">Transmembrane</keyword>
<dbReference type="AlphaFoldDB" id="A0A1E7F5U3"/>
<dbReference type="OrthoDB" id="341421at2759"/>
<dbReference type="EMBL" id="KV784361">
    <property type="protein sequence ID" value="OEU13558.1"/>
    <property type="molecule type" value="Genomic_DNA"/>
</dbReference>
<gene>
    <name evidence="3" type="ORF">FRACYDRAFT_241899</name>
</gene>
<sequence length="632" mass="72796">MTKKKSSSNNGGKPKRKHGVKYGKSGEKSSLSLHHHDGVSGKIRIGFVIGVIIVLSSIIWRFAVQNDLDWLNNKRQFVNQQISSLLDSPLKSLVRVTCENGNCGEDVLHTEERTLISGKTLEKNWKLFEIPRDMQIWTLDAFRDGFVKNKLIGARHSNTDAFLVEQAFLAAYLAMLIKRNISAQYTSANHQQQKSSFYLDILPTYEDYESHHPVTFDLRELNSLYGAHTQTYFLVSKRKEEIESEYKAFVRISSEFSESISYKDYVAARLNVQARGFEAGPLSDQDAPLKELEWYRKNFGVNIREKVTAMVPILDGLNSHHIERNVQYKYVPESKKFLAYASKNIPKGAELFDTYGERADLFPTYGFVNGDFSERTSVLLGGHRIVDTRVVSANTYIMEQKKQIIIYLQQDDGYKECVTEEDVVAMRFKRLKRKALLYIVNRYRNWIVSFPAREIDQTHGSIPVDSGVDQIISTGRLLALSHRDYNGNAYSVLKDTIEELEQRKDDDDDDDDSPLVMKTGGGDGLEYRALIWVWQLASHGLNQNCDFHEEFTCSKAVRLEMDSFKRNSKQWLATYVRHQEIVSLETLKQYSEHSYQEYARRNPNFDPESEDFFYRNTLCPTDTIGLKQLISE</sequence>
<dbReference type="InParanoid" id="A0A1E7F5U3"/>
<dbReference type="Proteomes" id="UP000095751">
    <property type="component" value="Unassembled WGS sequence"/>
</dbReference>
<keyword evidence="4" id="KW-1185">Reference proteome</keyword>
<evidence type="ECO:0000256" key="1">
    <source>
        <dbReference type="SAM" id="MobiDB-lite"/>
    </source>
</evidence>